<feature type="domain" description="UMA" evidence="2">
    <location>
        <begin position="49"/>
        <end position="95"/>
    </location>
</feature>
<dbReference type="RefSeq" id="XP_002736207.1">
    <property type="nucleotide sequence ID" value="XM_002736161.2"/>
</dbReference>
<feature type="compositionally biased region" description="Basic and acidic residues" evidence="1">
    <location>
        <begin position="1"/>
        <end position="10"/>
    </location>
</feature>
<evidence type="ECO:0000259" key="2">
    <source>
        <dbReference type="PROSITE" id="PS51497"/>
    </source>
</evidence>
<protein>
    <submittedName>
        <fullName evidence="4">Uncharacterized protein LOC100371524</fullName>
    </submittedName>
</protein>
<sequence>MQHQQYRDYKYPGPTYPPNYGGRNQGKPNFYAPQPLLKHSSSMALSSTLDGVEMKIADSLSQNRVLLPVTMPNIINRPDLDSKYKYDFSLEYKVLELLVNGD</sequence>
<evidence type="ECO:0000256" key="1">
    <source>
        <dbReference type="SAM" id="MobiDB-lite"/>
    </source>
</evidence>
<keyword evidence="3" id="KW-1185">Reference proteome</keyword>
<evidence type="ECO:0000313" key="4">
    <source>
        <dbReference type="RefSeq" id="XP_002736207.1"/>
    </source>
</evidence>
<name>A0ABM0GS82_SACKO</name>
<organism evidence="3 4">
    <name type="scientific">Saccoglossus kowalevskii</name>
    <name type="common">Acorn worm</name>
    <dbReference type="NCBI Taxonomy" id="10224"/>
    <lineage>
        <taxon>Eukaryota</taxon>
        <taxon>Metazoa</taxon>
        <taxon>Hemichordata</taxon>
        <taxon>Enteropneusta</taxon>
        <taxon>Harrimaniidae</taxon>
        <taxon>Saccoglossus</taxon>
    </lineage>
</organism>
<reference evidence="4" key="1">
    <citation type="submission" date="2025-08" db="UniProtKB">
        <authorList>
            <consortium name="RefSeq"/>
        </authorList>
    </citation>
    <scope>IDENTIFICATION</scope>
    <source>
        <tissue evidence="4">Testes</tissue>
    </source>
</reference>
<accession>A0ABM0GS82</accession>
<dbReference type="InterPro" id="IPR023340">
    <property type="entry name" value="UMA"/>
</dbReference>
<dbReference type="Proteomes" id="UP000694865">
    <property type="component" value="Unplaced"/>
</dbReference>
<proteinExistence type="predicted"/>
<gene>
    <name evidence="4" type="primary">LOC100371524</name>
</gene>
<dbReference type="GeneID" id="100371524"/>
<dbReference type="PROSITE" id="PS51497">
    <property type="entry name" value="UMA"/>
    <property type="match status" value="1"/>
</dbReference>
<evidence type="ECO:0000313" key="3">
    <source>
        <dbReference type="Proteomes" id="UP000694865"/>
    </source>
</evidence>
<feature type="region of interest" description="Disordered" evidence="1">
    <location>
        <begin position="1"/>
        <end position="30"/>
    </location>
</feature>